<dbReference type="GO" id="GO:0005886">
    <property type="term" value="C:plasma membrane"/>
    <property type="evidence" value="ECO:0007669"/>
    <property type="project" value="UniProtKB-SubCell"/>
</dbReference>
<dbReference type="GO" id="GO:0009425">
    <property type="term" value="C:bacterial-type flagellum basal body"/>
    <property type="evidence" value="ECO:0007669"/>
    <property type="project" value="InterPro"/>
</dbReference>
<evidence type="ECO:0000256" key="6">
    <source>
        <dbReference type="ARBA" id="ARBA00022692"/>
    </source>
</evidence>
<sequence length="190" mass="20696">MAEPEKTTKNEQGPEQESQAPKGKGSKLMPCLVPVLAIVLCAGGGFAVGRLFGTRGQAQNVSAAEQGVEALAPLPPIKAAGAGPSWYYDLDPIVANLNEPGVTRYVRATLTLEIDGHLSEKDGIPFLEQRKPLLKNWLTLFIANLTLEDIRGERNLRHVQTQIADIFNQGLFPNAQPCIRLVLFKELSIQ</sequence>
<keyword evidence="6 10" id="KW-0812">Transmembrane</keyword>
<evidence type="ECO:0000256" key="8">
    <source>
        <dbReference type="ARBA" id="ARBA00022989"/>
    </source>
</evidence>
<evidence type="ECO:0000256" key="7">
    <source>
        <dbReference type="ARBA" id="ARBA00022779"/>
    </source>
</evidence>
<dbReference type="InterPro" id="IPR005503">
    <property type="entry name" value="FliL"/>
</dbReference>
<keyword evidence="4 10" id="KW-1003">Cell membrane</keyword>
<evidence type="ECO:0000256" key="10">
    <source>
        <dbReference type="RuleBase" id="RU364125"/>
    </source>
</evidence>
<dbReference type="RefSeq" id="WP_349243519.1">
    <property type="nucleotide sequence ID" value="NZ_JASCXX010000003.1"/>
</dbReference>
<comment type="function">
    <text evidence="1 10">Controls the rotational direction of flagella during chemotaxis.</text>
</comment>
<evidence type="ECO:0000256" key="4">
    <source>
        <dbReference type="ARBA" id="ARBA00022475"/>
    </source>
</evidence>
<feature type="region of interest" description="Disordered" evidence="11">
    <location>
        <begin position="1"/>
        <end position="26"/>
    </location>
</feature>
<keyword evidence="12" id="KW-0969">Cilium</keyword>
<feature type="compositionally biased region" description="Polar residues" evidence="11">
    <location>
        <begin position="10"/>
        <end position="19"/>
    </location>
</feature>
<comment type="similarity">
    <text evidence="3 10">Belongs to the FliL family.</text>
</comment>
<name>A0AAW6TV34_9BACT</name>
<evidence type="ECO:0000313" key="12">
    <source>
        <dbReference type="EMBL" id="MDI6448109.1"/>
    </source>
</evidence>
<dbReference type="Proteomes" id="UP001431776">
    <property type="component" value="Unassembled WGS sequence"/>
</dbReference>
<dbReference type="Pfam" id="PF03748">
    <property type="entry name" value="FliL"/>
    <property type="match status" value="1"/>
</dbReference>
<evidence type="ECO:0000313" key="13">
    <source>
        <dbReference type="Proteomes" id="UP001431776"/>
    </source>
</evidence>
<proteinExistence type="inferred from homology"/>
<reference evidence="12" key="1">
    <citation type="submission" date="2023-05" db="EMBL/GenBank/DDBJ databases">
        <title>Anaerotaeda fermentans gen. nov., sp. nov., a novel anaerobic planctomycete of the new family within the order Sedimentisphaerales isolated from Taman Peninsula, Russia.</title>
        <authorList>
            <person name="Khomyakova M.A."/>
            <person name="Merkel A.Y."/>
            <person name="Slobodkin A.I."/>
        </authorList>
    </citation>
    <scope>NUCLEOTIDE SEQUENCE</scope>
    <source>
        <strain evidence="12">M17dextr</strain>
    </source>
</reference>
<protein>
    <recommendedName>
        <fullName evidence="10">Flagellar protein FliL</fullName>
    </recommendedName>
</protein>
<comment type="subcellular location">
    <subcellularLocation>
        <location evidence="2">Cell membrane</location>
        <topology evidence="2">Single-pass membrane protein</topology>
    </subcellularLocation>
</comment>
<evidence type="ECO:0000256" key="11">
    <source>
        <dbReference type="SAM" id="MobiDB-lite"/>
    </source>
</evidence>
<evidence type="ECO:0000256" key="9">
    <source>
        <dbReference type="ARBA" id="ARBA00023136"/>
    </source>
</evidence>
<keyword evidence="12" id="KW-0282">Flagellum</keyword>
<keyword evidence="9 10" id="KW-0472">Membrane</keyword>
<gene>
    <name evidence="12" type="ORF">QJ522_03545</name>
</gene>
<keyword evidence="13" id="KW-1185">Reference proteome</keyword>
<feature type="transmembrane region" description="Helical" evidence="10">
    <location>
        <begin position="31"/>
        <end position="52"/>
    </location>
</feature>
<evidence type="ECO:0000256" key="2">
    <source>
        <dbReference type="ARBA" id="ARBA00004162"/>
    </source>
</evidence>
<organism evidence="12 13">
    <name type="scientific">Anaerobaca lacustris</name>
    <dbReference type="NCBI Taxonomy" id="3044600"/>
    <lineage>
        <taxon>Bacteria</taxon>
        <taxon>Pseudomonadati</taxon>
        <taxon>Planctomycetota</taxon>
        <taxon>Phycisphaerae</taxon>
        <taxon>Sedimentisphaerales</taxon>
        <taxon>Anaerobacaceae</taxon>
        <taxon>Anaerobaca</taxon>
    </lineage>
</organism>
<dbReference type="PANTHER" id="PTHR35091:SF2">
    <property type="entry name" value="FLAGELLAR PROTEIN FLIL"/>
    <property type="match status" value="1"/>
</dbReference>
<dbReference type="GO" id="GO:0006935">
    <property type="term" value="P:chemotaxis"/>
    <property type="evidence" value="ECO:0007669"/>
    <property type="project" value="UniProtKB-KW"/>
</dbReference>
<evidence type="ECO:0000256" key="5">
    <source>
        <dbReference type="ARBA" id="ARBA00022500"/>
    </source>
</evidence>
<comment type="caution">
    <text evidence="12">The sequence shown here is derived from an EMBL/GenBank/DDBJ whole genome shotgun (WGS) entry which is preliminary data.</text>
</comment>
<keyword evidence="12" id="KW-0966">Cell projection</keyword>
<dbReference type="GO" id="GO:0071978">
    <property type="term" value="P:bacterial-type flagellum-dependent swarming motility"/>
    <property type="evidence" value="ECO:0007669"/>
    <property type="project" value="TreeGrafter"/>
</dbReference>
<dbReference type="EMBL" id="JASCXX010000003">
    <property type="protein sequence ID" value="MDI6448109.1"/>
    <property type="molecule type" value="Genomic_DNA"/>
</dbReference>
<keyword evidence="8 10" id="KW-1133">Transmembrane helix</keyword>
<evidence type="ECO:0000256" key="1">
    <source>
        <dbReference type="ARBA" id="ARBA00002254"/>
    </source>
</evidence>
<dbReference type="AlphaFoldDB" id="A0AAW6TV34"/>
<keyword evidence="7 10" id="KW-0283">Flagellar rotation</keyword>
<dbReference type="PANTHER" id="PTHR35091">
    <property type="entry name" value="FLAGELLAR PROTEIN FLIL"/>
    <property type="match status" value="1"/>
</dbReference>
<evidence type="ECO:0000256" key="3">
    <source>
        <dbReference type="ARBA" id="ARBA00008281"/>
    </source>
</evidence>
<accession>A0AAW6TV34</accession>
<keyword evidence="5 10" id="KW-0145">Chemotaxis</keyword>